<feature type="compositionally biased region" description="Low complexity" evidence="1">
    <location>
        <begin position="336"/>
        <end position="351"/>
    </location>
</feature>
<dbReference type="EMBL" id="QBLH01002070">
    <property type="protein sequence ID" value="TGZ49952.1"/>
    <property type="molecule type" value="Genomic_DNA"/>
</dbReference>
<feature type="compositionally biased region" description="Basic residues" evidence="1">
    <location>
        <begin position="204"/>
        <end position="213"/>
    </location>
</feature>
<name>A0A4S2KK66_9HYME</name>
<gene>
    <name evidence="2" type="ORF">DBV15_07160</name>
</gene>
<dbReference type="Proteomes" id="UP000310200">
    <property type="component" value="Unassembled WGS sequence"/>
</dbReference>
<protein>
    <submittedName>
        <fullName evidence="2">Uncharacterized protein</fullName>
    </submittedName>
</protein>
<sequence>MKSLITTGTGSGNISDRLSWTLDFPARNFSDNIDFVLNADFTGGLEGTKEPQTHWRTTDIGAFDTGSSHYVARNECEGIADFAPCFIPDAHRLLFSGTKLSSLSVSIFQSRRVMSASRRQARGRINGEVLPGLVRVSVTEILEVYTVEWMVCAVSTRLLHIRARTSLKSFPYREKWTEKDQGRSTRPTLMGMEERGHDGQVATKRTRTSRKGGKNPIAFPGHEASETASTSERLYRSCRTRIIPYTPLARPLYPVPIHLQPQCPLDDVAELRRVIALMNDRMFPPSSSFICPSWPSPRVGALISRPRLPFIFSLVFSPSPFRTISSGTCPPEVPRTTTTTTSTTVTSNGGTTSTRDSFAKFDLLSHLSQPFFFGYSPRGWAKGQTAHADEAIPSAQEEARKADNHLYFLGGLVGVWRLSGGKPTHQLVMRSYGSNAGHIHHRDISSNYADNLTLLSNDEPPRRLTS</sequence>
<comment type="caution">
    <text evidence="2">The sequence shown here is derived from an EMBL/GenBank/DDBJ whole genome shotgun (WGS) entry which is preliminary data.</text>
</comment>
<feature type="region of interest" description="Disordered" evidence="1">
    <location>
        <begin position="178"/>
        <end position="232"/>
    </location>
</feature>
<accession>A0A4S2KK66</accession>
<proteinExistence type="predicted"/>
<feature type="region of interest" description="Disordered" evidence="1">
    <location>
        <begin position="326"/>
        <end position="351"/>
    </location>
</feature>
<organism evidence="2 3">
    <name type="scientific">Temnothorax longispinosus</name>
    <dbReference type="NCBI Taxonomy" id="300112"/>
    <lineage>
        <taxon>Eukaryota</taxon>
        <taxon>Metazoa</taxon>
        <taxon>Ecdysozoa</taxon>
        <taxon>Arthropoda</taxon>
        <taxon>Hexapoda</taxon>
        <taxon>Insecta</taxon>
        <taxon>Pterygota</taxon>
        <taxon>Neoptera</taxon>
        <taxon>Endopterygota</taxon>
        <taxon>Hymenoptera</taxon>
        <taxon>Apocrita</taxon>
        <taxon>Aculeata</taxon>
        <taxon>Formicoidea</taxon>
        <taxon>Formicidae</taxon>
        <taxon>Myrmicinae</taxon>
        <taxon>Temnothorax</taxon>
    </lineage>
</organism>
<evidence type="ECO:0000313" key="3">
    <source>
        <dbReference type="Proteomes" id="UP000310200"/>
    </source>
</evidence>
<evidence type="ECO:0000313" key="2">
    <source>
        <dbReference type="EMBL" id="TGZ49952.1"/>
    </source>
</evidence>
<keyword evidence="3" id="KW-1185">Reference proteome</keyword>
<evidence type="ECO:0000256" key="1">
    <source>
        <dbReference type="SAM" id="MobiDB-lite"/>
    </source>
</evidence>
<reference evidence="2 3" key="1">
    <citation type="journal article" date="2019" name="Philos. Trans. R. Soc. Lond., B, Biol. Sci.">
        <title>Ant behaviour and brain gene expression of defending hosts depend on the ecological success of the intruding social parasite.</title>
        <authorList>
            <person name="Kaur R."/>
            <person name="Stoldt M."/>
            <person name="Jongepier E."/>
            <person name="Feldmeyer B."/>
            <person name="Menzel F."/>
            <person name="Bornberg-Bauer E."/>
            <person name="Foitzik S."/>
        </authorList>
    </citation>
    <scope>NUCLEOTIDE SEQUENCE [LARGE SCALE GENOMIC DNA]</scope>
    <source>
        <tissue evidence="2">Whole body</tissue>
    </source>
</reference>
<dbReference type="AlphaFoldDB" id="A0A4S2KK66"/>